<dbReference type="PANTHER" id="PTHR33592">
    <property type="entry name" value="TRANSMEMBRANE PROTEIN"/>
    <property type="match status" value="1"/>
</dbReference>
<reference evidence="2 3" key="1">
    <citation type="journal article" date="2021" name="Commun. Biol.">
        <title>The genome of Shorea leprosula (Dipterocarpaceae) highlights the ecological relevance of drought in aseasonal tropical rainforests.</title>
        <authorList>
            <person name="Ng K.K.S."/>
            <person name="Kobayashi M.J."/>
            <person name="Fawcett J.A."/>
            <person name="Hatakeyama M."/>
            <person name="Paape T."/>
            <person name="Ng C.H."/>
            <person name="Ang C.C."/>
            <person name="Tnah L.H."/>
            <person name="Lee C.T."/>
            <person name="Nishiyama T."/>
            <person name="Sese J."/>
            <person name="O'Brien M.J."/>
            <person name="Copetti D."/>
            <person name="Mohd Noor M.I."/>
            <person name="Ong R.C."/>
            <person name="Putra M."/>
            <person name="Sireger I.Z."/>
            <person name="Indrioko S."/>
            <person name="Kosugi Y."/>
            <person name="Izuno A."/>
            <person name="Isagi Y."/>
            <person name="Lee S.L."/>
            <person name="Shimizu K.K."/>
        </authorList>
    </citation>
    <scope>NUCLEOTIDE SEQUENCE [LARGE SCALE GENOMIC DNA]</scope>
    <source>
        <strain evidence="2">214</strain>
    </source>
</reference>
<organism evidence="2 3">
    <name type="scientific">Rubroshorea leprosula</name>
    <dbReference type="NCBI Taxonomy" id="152421"/>
    <lineage>
        <taxon>Eukaryota</taxon>
        <taxon>Viridiplantae</taxon>
        <taxon>Streptophyta</taxon>
        <taxon>Embryophyta</taxon>
        <taxon>Tracheophyta</taxon>
        <taxon>Spermatophyta</taxon>
        <taxon>Magnoliopsida</taxon>
        <taxon>eudicotyledons</taxon>
        <taxon>Gunneridae</taxon>
        <taxon>Pentapetalae</taxon>
        <taxon>rosids</taxon>
        <taxon>malvids</taxon>
        <taxon>Malvales</taxon>
        <taxon>Dipterocarpaceae</taxon>
        <taxon>Rubroshorea</taxon>
    </lineage>
</organism>
<feature type="signal peptide" evidence="1">
    <location>
        <begin position="1"/>
        <end position="30"/>
    </location>
</feature>
<keyword evidence="3" id="KW-1185">Reference proteome</keyword>
<name>A0AAV5HBW7_9ROSI</name>
<keyword evidence="1" id="KW-0732">Signal</keyword>
<proteinExistence type="predicted"/>
<feature type="chain" id="PRO_5043921401" evidence="1">
    <location>
        <begin position="31"/>
        <end position="111"/>
    </location>
</feature>
<dbReference type="PANTHER" id="PTHR33592:SF5">
    <property type="entry name" value="TRANSMEMBRANE PROTEIN"/>
    <property type="match status" value="1"/>
</dbReference>
<protein>
    <submittedName>
        <fullName evidence="2">Uncharacterized protein</fullName>
    </submittedName>
</protein>
<gene>
    <name evidence="2" type="ORF">SLEP1_g838</name>
</gene>
<dbReference type="EMBL" id="BPVZ01000001">
    <property type="protein sequence ID" value="GKU86298.1"/>
    <property type="molecule type" value="Genomic_DNA"/>
</dbReference>
<accession>A0AAV5HBW7</accession>
<dbReference type="Proteomes" id="UP001054252">
    <property type="component" value="Unassembled WGS sequence"/>
</dbReference>
<evidence type="ECO:0000256" key="1">
    <source>
        <dbReference type="SAM" id="SignalP"/>
    </source>
</evidence>
<dbReference type="AlphaFoldDB" id="A0AAV5HBW7"/>
<comment type="caution">
    <text evidence="2">The sequence shown here is derived from an EMBL/GenBank/DDBJ whole genome shotgun (WGS) entry which is preliminary data.</text>
</comment>
<evidence type="ECO:0000313" key="2">
    <source>
        <dbReference type="EMBL" id="GKU86298.1"/>
    </source>
</evidence>
<sequence>MTHFQKLPALTAVFFLLLAMQLMLTQETAACRVLNNDDQAPWGLKNGILLPLQSLQRGPVHGPGQNGCTYIPGSGGAPCTGQRNFAGSASVVAPSHARPGLMVPGGAAAKY</sequence>
<evidence type="ECO:0000313" key="3">
    <source>
        <dbReference type="Proteomes" id="UP001054252"/>
    </source>
</evidence>